<keyword evidence="1" id="KW-0812">Transmembrane</keyword>
<keyword evidence="1" id="KW-0472">Membrane</keyword>
<evidence type="ECO:0000256" key="1">
    <source>
        <dbReference type="SAM" id="Phobius"/>
    </source>
</evidence>
<feature type="transmembrane region" description="Helical" evidence="1">
    <location>
        <begin position="6"/>
        <end position="27"/>
    </location>
</feature>
<reference evidence="2 3" key="1">
    <citation type="journal article" date="2013" name="J. Microbiol.">
        <title>Lysinibacillus chungkukjangi sp. nov., isolated from Chungkukjang, Korean fermented soybean food.</title>
        <authorList>
            <person name="Kim S.J."/>
            <person name="Jang Y.H."/>
            <person name="Hamada M."/>
            <person name="Ahn J.H."/>
            <person name="Weon H.Y."/>
            <person name="Suzuki K."/>
            <person name="Whang K.S."/>
            <person name="Kwon S.W."/>
        </authorList>
    </citation>
    <scope>NUCLEOTIDE SEQUENCE [LARGE SCALE GENOMIC DNA]</scope>
    <source>
        <strain evidence="2 3">MCCC 1A12701</strain>
    </source>
</reference>
<name>A0A3N9UL10_9BACI</name>
<dbReference type="AlphaFoldDB" id="A0A3N9UL10"/>
<organism evidence="2 3">
    <name type="scientific">Lysinibacillus composti</name>
    <dbReference type="NCBI Taxonomy" id="720633"/>
    <lineage>
        <taxon>Bacteria</taxon>
        <taxon>Bacillati</taxon>
        <taxon>Bacillota</taxon>
        <taxon>Bacilli</taxon>
        <taxon>Bacillales</taxon>
        <taxon>Bacillaceae</taxon>
        <taxon>Lysinibacillus</taxon>
    </lineage>
</organism>
<dbReference type="RefSeq" id="WP_124762622.1">
    <property type="nucleotide sequence ID" value="NZ_JAFBDY010000001.1"/>
</dbReference>
<dbReference type="Proteomes" id="UP000274033">
    <property type="component" value="Unassembled WGS sequence"/>
</dbReference>
<keyword evidence="1" id="KW-1133">Transmembrane helix</keyword>
<accession>A0A3N9UL10</accession>
<gene>
    <name evidence="2" type="ORF">EBB45_03425</name>
</gene>
<dbReference type="EMBL" id="RRCT01000001">
    <property type="protein sequence ID" value="RQW76614.1"/>
    <property type="molecule type" value="Genomic_DNA"/>
</dbReference>
<evidence type="ECO:0000313" key="2">
    <source>
        <dbReference type="EMBL" id="RQW76614.1"/>
    </source>
</evidence>
<protein>
    <submittedName>
        <fullName evidence="2">YtzI protein</fullName>
    </submittedName>
</protein>
<evidence type="ECO:0000313" key="3">
    <source>
        <dbReference type="Proteomes" id="UP000274033"/>
    </source>
</evidence>
<sequence length="55" mass="6177">MDTTLAILVLVAIIYVLIIIGAVVFIVSRKRGAFKQTIDPMPVQQFTNEKESKKK</sequence>
<proteinExistence type="predicted"/>
<comment type="caution">
    <text evidence="2">The sequence shown here is derived from an EMBL/GenBank/DDBJ whole genome shotgun (WGS) entry which is preliminary data.</text>
</comment>
<keyword evidence="3" id="KW-1185">Reference proteome</keyword>